<comment type="caution">
    <text evidence="1">The sequence shown here is derived from an EMBL/GenBank/DDBJ whole genome shotgun (WGS) entry which is preliminary data.</text>
</comment>
<organism evidence="1 2">
    <name type="scientific">Scylla paramamosain</name>
    <name type="common">Mud crab</name>
    <dbReference type="NCBI Taxonomy" id="85552"/>
    <lineage>
        <taxon>Eukaryota</taxon>
        <taxon>Metazoa</taxon>
        <taxon>Ecdysozoa</taxon>
        <taxon>Arthropoda</taxon>
        <taxon>Crustacea</taxon>
        <taxon>Multicrustacea</taxon>
        <taxon>Malacostraca</taxon>
        <taxon>Eumalacostraca</taxon>
        <taxon>Eucarida</taxon>
        <taxon>Decapoda</taxon>
        <taxon>Pleocyemata</taxon>
        <taxon>Brachyura</taxon>
        <taxon>Eubrachyura</taxon>
        <taxon>Portunoidea</taxon>
        <taxon>Portunidae</taxon>
        <taxon>Portuninae</taxon>
        <taxon>Scylla</taxon>
    </lineage>
</organism>
<reference evidence="1 2" key="1">
    <citation type="submission" date="2023-03" db="EMBL/GenBank/DDBJ databases">
        <title>High-quality genome of Scylla paramamosain provides insights in environmental adaptation.</title>
        <authorList>
            <person name="Zhang L."/>
        </authorList>
    </citation>
    <scope>NUCLEOTIDE SEQUENCE [LARGE SCALE GENOMIC DNA]</scope>
    <source>
        <strain evidence="1">LZ_2023a</strain>
        <tissue evidence="1">Muscle</tissue>
    </source>
</reference>
<evidence type="ECO:0000313" key="2">
    <source>
        <dbReference type="Proteomes" id="UP001487740"/>
    </source>
</evidence>
<dbReference type="EMBL" id="JARAKH010006399">
    <property type="protein sequence ID" value="KAK8371879.1"/>
    <property type="molecule type" value="Genomic_DNA"/>
</dbReference>
<gene>
    <name evidence="1" type="ORF">O3P69_010116</name>
</gene>
<accession>A0AAW0SA56</accession>
<keyword evidence="2" id="KW-1185">Reference proteome</keyword>
<feature type="non-terminal residue" evidence="1">
    <location>
        <position position="158"/>
    </location>
</feature>
<dbReference type="AlphaFoldDB" id="A0AAW0SA56"/>
<protein>
    <submittedName>
        <fullName evidence="1">Uncharacterized protein</fullName>
    </submittedName>
</protein>
<sequence>MFVEKPVKEKEPALEGDTLCSSHISGNTCGTADMLCSAAAAWYFQAPPTGVTSAARMVLKVATVFMRRLRKCHFYQSVLHNIHQLAVDYYNSSSAHANHHHAGRSSSHSADPLPSCITLRSSPAWMKGDDRRSNVEDTRGIRHCFHLRLPDQPCLSNR</sequence>
<proteinExistence type="predicted"/>
<dbReference type="Proteomes" id="UP001487740">
    <property type="component" value="Unassembled WGS sequence"/>
</dbReference>
<evidence type="ECO:0000313" key="1">
    <source>
        <dbReference type="EMBL" id="KAK8371879.1"/>
    </source>
</evidence>
<name>A0AAW0SA56_SCYPA</name>